<keyword evidence="5" id="KW-0119">Carbohydrate metabolism</keyword>
<protein>
    <recommendedName>
        <fullName evidence="6">O-fucosyltransferase family protein</fullName>
    </recommendedName>
</protein>
<dbReference type="Pfam" id="PF10250">
    <property type="entry name" value="O-FucT"/>
    <property type="match status" value="1"/>
</dbReference>
<dbReference type="OrthoDB" id="1882547at2759"/>
<keyword evidence="2" id="KW-0328">Glycosyltransferase</keyword>
<dbReference type="AlphaFoldDB" id="D8R2K7"/>
<keyword evidence="3" id="KW-0808">Transferase</keyword>
<evidence type="ECO:0000256" key="3">
    <source>
        <dbReference type="ARBA" id="ARBA00022679"/>
    </source>
</evidence>
<dbReference type="PANTHER" id="PTHR31818:SF1">
    <property type="entry name" value="O-FUCOSYLTRANSFERASE 16"/>
    <property type="match status" value="1"/>
</dbReference>
<feature type="non-terminal residue" evidence="7">
    <location>
        <position position="1"/>
    </location>
</feature>
<dbReference type="CDD" id="cd11299">
    <property type="entry name" value="O-FucT_plant"/>
    <property type="match status" value="1"/>
</dbReference>
<organism evidence="8">
    <name type="scientific">Selaginella moellendorffii</name>
    <name type="common">Spikemoss</name>
    <dbReference type="NCBI Taxonomy" id="88036"/>
    <lineage>
        <taxon>Eukaryota</taxon>
        <taxon>Viridiplantae</taxon>
        <taxon>Streptophyta</taxon>
        <taxon>Embryophyta</taxon>
        <taxon>Tracheophyta</taxon>
        <taxon>Lycopodiopsida</taxon>
        <taxon>Selaginellales</taxon>
        <taxon>Selaginellaceae</taxon>
        <taxon>Selaginella</taxon>
    </lineage>
</organism>
<feature type="non-terminal residue" evidence="7">
    <location>
        <position position="387"/>
    </location>
</feature>
<accession>D8R2K7</accession>
<evidence type="ECO:0000256" key="1">
    <source>
        <dbReference type="ARBA" id="ARBA00007737"/>
    </source>
</evidence>
<dbReference type="FunCoup" id="D8R2K7">
    <property type="interactions" value="2024"/>
</dbReference>
<dbReference type="eggNOG" id="ENOG502QRBP">
    <property type="taxonomic scope" value="Eukaryota"/>
</dbReference>
<evidence type="ECO:0000256" key="5">
    <source>
        <dbReference type="ARBA" id="ARBA00023277"/>
    </source>
</evidence>
<evidence type="ECO:0000313" key="7">
    <source>
        <dbReference type="EMBL" id="EFJ34086.1"/>
    </source>
</evidence>
<keyword evidence="8" id="KW-1185">Reference proteome</keyword>
<proteinExistence type="inferred from homology"/>
<dbReference type="PIRSF" id="PIRSF009360">
    <property type="entry name" value="UCP009360"/>
    <property type="match status" value="1"/>
</dbReference>
<dbReference type="EMBL" id="GL377570">
    <property type="protein sequence ID" value="EFJ34086.1"/>
    <property type="molecule type" value="Genomic_DNA"/>
</dbReference>
<dbReference type="PANTHER" id="PTHR31818">
    <property type="entry name" value="O-FUCOSYLTRANSFERASE 16"/>
    <property type="match status" value="1"/>
</dbReference>
<evidence type="ECO:0000313" key="8">
    <source>
        <dbReference type="Proteomes" id="UP000001514"/>
    </source>
</evidence>
<name>D8R2K7_SELML</name>
<reference evidence="7 8" key="1">
    <citation type="journal article" date="2011" name="Science">
        <title>The Selaginella genome identifies genetic changes associated with the evolution of vascular plants.</title>
        <authorList>
            <person name="Banks J.A."/>
            <person name="Nishiyama T."/>
            <person name="Hasebe M."/>
            <person name="Bowman J.L."/>
            <person name="Gribskov M."/>
            <person name="dePamphilis C."/>
            <person name="Albert V.A."/>
            <person name="Aono N."/>
            <person name="Aoyama T."/>
            <person name="Ambrose B.A."/>
            <person name="Ashton N.W."/>
            <person name="Axtell M.J."/>
            <person name="Barker E."/>
            <person name="Barker M.S."/>
            <person name="Bennetzen J.L."/>
            <person name="Bonawitz N.D."/>
            <person name="Chapple C."/>
            <person name="Cheng C."/>
            <person name="Correa L.G."/>
            <person name="Dacre M."/>
            <person name="DeBarry J."/>
            <person name="Dreyer I."/>
            <person name="Elias M."/>
            <person name="Engstrom E.M."/>
            <person name="Estelle M."/>
            <person name="Feng L."/>
            <person name="Finet C."/>
            <person name="Floyd S.K."/>
            <person name="Frommer W.B."/>
            <person name="Fujita T."/>
            <person name="Gramzow L."/>
            <person name="Gutensohn M."/>
            <person name="Harholt J."/>
            <person name="Hattori M."/>
            <person name="Heyl A."/>
            <person name="Hirai T."/>
            <person name="Hiwatashi Y."/>
            <person name="Ishikawa M."/>
            <person name="Iwata M."/>
            <person name="Karol K.G."/>
            <person name="Koehler B."/>
            <person name="Kolukisaoglu U."/>
            <person name="Kubo M."/>
            <person name="Kurata T."/>
            <person name="Lalonde S."/>
            <person name="Li K."/>
            <person name="Li Y."/>
            <person name="Litt A."/>
            <person name="Lyons E."/>
            <person name="Manning G."/>
            <person name="Maruyama T."/>
            <person name="Michael T.P."/>
            <person name="Mikami K."/>
            <person name="Miyazaki S."/>
            <person name="Morinaga S."/>
            <person name="Murata T."/>
            <person name="Mueller-Roeber B."/>
            <person name="Nelson D.R."/>
            <person name="Obara M."/>
            <person name="Oguri Y."/>
            <person name="Olmstead R.G."/>
            <person name="Onodera N."/>
            <person name="Petersen B.L."/>
            <person name="Pils B."/>
            <person name="Prigge M."/>
            <person name="Rensing S.A."/>
            <person name="Riano-Pachon D.M."/>
            <person name="Roberts A.W."/>
            <person name="Sato Y."/>
            <person name="Scheller H.V."/>
            <person name="Schulz B."/>
            <person name="Schulz C."/>
            <person name="Shakirov E.V."/>
            <person name="Shibagaki N."/>
            <person name="Shinohara N."/>
            <person name="Shippen D.E."/>
            <person name="Soerensen I."/>
            <person name="Sotooka R."/>
            <person name="Sugimoto N."/>
            <person name="Sugita M."/>
            <person name="Sumikawa N."/>
            <person name="Tanurdzic M."/>
            <person name="Theissen G."/>
            <person name="Ulvskov P."/>
            <person name="Wakazuki S."/>
            <person name="Weng J.K."/>
            <person name="Willats W.W."/>
            <person name="Wipf D."/>
            <person name="Wolf P.G."/>
            <person name="Yang L."/>
            <person name="Zimmer A.D."/>
            <person name="Zhu Q."/>
            <person name="Mitros T."/>
            <person name="Hellsten U."/>
            <person name="Loque D."/>
            <person name="Otillar R."/>
            <person name="Salamov A."/>
            <person name="Schmutz J."/>
            <person name="Shapiro H."/>
            <person name="Lindquist E."/>
            <person name="Lucas S."/>
            <person name="Rokhsar D."/>
            <person name="Grigoriev I.V."/>
        </authorList>
    </citation>
    <scope>NUCLEOTIDE SEQUENCE [LARGE SCALE GENOMIC DNA]</scope>
</reference>
<dbReference type="InterPro" id="IPR019378">
    <property type="entry name" value="GDP-Fuc_O-FucTrfase"/>
</dbReference>
<evidence type="ECO:0000256" key="2">
    <source>
        <dbReference type="ARBA" id="ARBA00022676"/>
    </source>
</evidence>
<dbReference type="GO" id="GO:0016757">
    <property type="term" value="F:glycosyltransferase activity"/>
    <property type="evidence" value="ECO:0007669"/>
    <property type="project" value="UniProtKB-KW"/>
</dbReference>
<dbReference type="GO" id="GO:0006004">
    <property type="term" value="P:fucose metabolic process"/>
    <property type="evidence" value="ECO:0007669"/>
    <property type="project" value="UniProtKB-KW"/>
</dbReference>
<evidence type="ECO:0000256" key="4">
    <source>
        <dbReference type="ARBA" id="ARBA00023253"/>
    </source>
</evidence>
<dbReference type="InterPro" id="IPR024709">
    <property type="entry name" value="FucosylTrfase_pln"/>
</dbReference>
<keyword evidence="4" id="KW-0294">Fucose metabolism</keyword>
<evidence type="ECO:0000256" key="6">
    <source>
        <dbReference type="ARBA" id="ARBA00030350"/>
    </source>
</evidence>
<dbReference type="Gramene" id="EFJ34086">
    <property type="protein sequence ID" value="EFJ34086"/>
    <property type="gene ID" value="SELMODRAFT_63007"/>
</dbReference>
<dbReference type="KEGG" id="smo:SELMODRAFT_63007"/>
<dbReference type="Proteomes" id="UP000001514">
    <property type="component" value="Unassembled WGS sequence"/>
</dbReference>
<gene>
    <name evidence="7" type="ORF">SELMODRAFT_63007</name>
</gene>
<dbReference type="InParanoid" id="D8R2K7"/>
<dbReference type="OMA" id="YLMIDAS"/>
<comment type="similarity">
    <text evidence="1">Belongs to the glycosyltransferase GT106 family.</text>
</comment>
<sequence>ANGYLMIEASGGLNQQRTGITDAVVAARLLNATLVVPGLDHKSYWKDNSNFSDIFDVDWFIKSLTSDVSVVKELPAAARSKYLKRNHLTSMRVPRKCTPQYYQSKILPILQKKKVLRLTKFDYRLANKLEPELQRLRCRVNYRALQFTPEILNMGNSLVSRMRQMSKRYIALHLRYGSDMLAFSGCYYGGGDKEIKELGAIRKRWKTLHVRSPERERRNGKCPLTPKEVGLMLRALGFGNDSYLYVASGEVYGGEESLAPLKALFPNYFTKETLTTKEELQPFLHYSSRMAALDYIVSDESNVFVTNNNGNMARILAGRRRYYGHKRTIRPNTKKLGSLFLARHEMPWDAFAAKVKTFQKGFMGEPNEMKQGRGEFHENPAACICEK</sequence>
<dbReference type="HOGENOM" id="CLU_018420_0_1_1"/>